<feature type="binding site" evidence="11">
    <location>
        <begin position="48"/>
        <end position="55"/>
    </location>
    <ligand>
        <name>ATP</name>
        <dbReference type="ChEBI" id="CHEBI:30616"/>
    </ligand>
</feature>
<dbReference type="PROSITE" id="PS50052">
    <property type="entry name" value="GUANYLATE_KINASE_2"/>
    <property type="match status" value="1"/>
</dbReference>
<dbReference type="CDD" id="cd00071">
    <property type="entry name" value="GMPK"/>
    <property type="match status" value="1"/>
</dbReference>
<dbReference type="GO" id="GO:0005829">
    <property type="term" value="C:cytosol"/>
    <property type="evidence" value="ECO:0007669"/>
    <property type="project" value="TreeGrafter"/>
</dbReference>
<evidence type="ECO:0000256" key="1">
    <source>
        <dbReference type="ARBA" id="ARBA00004496"/>
    </source>
</evidence>
<dbReference type="GO" id="GO:0004385">
    <property type="term" value="F:GMP kinase activity"/>
    <property type="evidence" value="ECO:0007669"/>
    <property type="project" value="UniProtKB-UniRule"/>
</dbReference>
<comment type="similarity">
    <text evidence="2 11">Belongs to the guanylate kinase family.</text>
</comment>
<evidence type="ECO:0000256" key="6">
    <source>
        <dbReference type="ARBA" id="ARBA00022679"/>
    </source>
</evidence>
<evidence type="ECO:0000256" key="11">
    <source>
        <dbReference type="HAMAP-Rule" id="MF_00328"/>
    </source>
</evidence>
<evidence type="ECO:0000256" key="3">
    <source>
        <dbReference type="ARBA" id="ARBA00012961"/>
    </source>
</evidence>
<protein>
    <recommendedName>
        <fullName evidence="4 11">Guanylate kinase</fullName>
        <ecNumber evidence="3 11">2.7.4.8</ecNumber>
    </recommendedName>
    <alternativeName>
        <fullName evidence="10 11">GMP kinase</fullName>
    </alternativeName>
</protein>
<evidence type="ECO:0000256" key="9">
    <source>
        <dbReference type="ARBA" id="ARBA00022840"/>
    </source>
</evidence>
<evidence type="ECO:0000256" key="2">
    <source>
        <dbReference type="ARBA" id="ARBA00005790"/>
    </source>
</evidence>
<dbReference type="AlphaFoldDB" id="A0A1G4YC89"/>
<dbReference type="GO" id="GO:0005524">
    <property type="term" value="F:ATP binding"/>
    <property type="evidence" value="ECO:0007669"/>
    <property type="project" value="UniProtKB-UniRule"/>
</dbReference>
<evidence type="ECO:0000256" key="7">
    <source>
        <dbReference type="ARBA" id="ARBA00022741"/>
    </source>
</evidence>
<dbReference type="Proteomes" id="UP000183569">
    <property type="component" value="Unassembled WGS sequence"/>
</dbReference>
<gene>
    <name evidence="11" type="primary">gmk</name>
    <name evidence="13" type="ORF">SAMN02927897_02374</name>
</gene>
<feature type="domain" description="Guanylate kinase-like" evidence="12">
    <location>
        <begin position="41"/>
        <end position="221"/>
    </location>
</feature>
<dbReference type="NCBIfam" id="TIGR03263">
    <property type="entry name" value="guanyl_kin"/>
    <property type="match status" value="1"/>
</dbReference>
<dbReference type="HAMAP" id="MF_00328">
    <property type="entry name" value="Guanylate_kinase"/>
    <property type="match status" value="1"/>
</dbReference>
<dbReference type="PANTHER" id="PTHR23117:SF13">
    <property type="entry name" value="GUANYLATE KINASE"/>
    <property type="match status" value="1"/>
</dbReference>
<comment type="caution">
    <text evidence="13">The sequence shown here is derived from an EMBL/GenBank/DDBJ whole genome shotgun (WGS) entry which is preliminary data.</text>
</comment>
<reference evidence="13 14" key="1">
    <citation type="submission" date="2016-10" db="EMBL/GenBank/DDBJ databases">
        <authorList>
            <person name="Varghese N."/>
            <person name="Submissions S."/>
        </authorList>
    </citation>
    <scope>NUCLEOTIDE SEQUENCE [LARGE SCALE GENOMIC DNA]</scope>
    <source>
        <strain evidence="13 14">CGMCC 1.12102</strain>
    </source>
</reference>
<keyword evidence="7 11" id="KW-0547">Nucleotide-binding</keyword>
<dbReference type="PANTHER" id="PTHR23117">
    <property type="entry name" value="GUANYLATE KINASE-RELATED"/>
    <property type="match status" value="1"/>
</dbReference>
<evidence type="ECO:0000256" key="4">
    <source>
        <dbReference type="ARBA" id="ARBA00016296"/>
    </source>
</evidence>
<dbReference type="FunFam" id="3.30.63.10:FF:000002">
    <property type="entry name" value="Guanylate kinase 1"/>
    <property type="match status" value="1"/>
</dbReference>
<dbReference type="PROSITE" id="PS00856">
    <property type="entry name" value="GUANYLATE_KINASE_1"/>
    <property type="match status" value="1"/>
</dbReference>
<dbReference type="InterPro" id="IPR027417">
    <property type="entry name" value="P-loop_NTPase"/>
</dbReference>
<dbReference type="EC" id="2.7.4.8" evidence="3 11"/>
<keyword evidence="6 11" id="KW-0808">Transferase</keyword>
<comment type="catalytic activity">
    <reaction evidence="11">
        <text>GMP + ATP = GDP + ADP</text>
        <dbReference type="Rhea" id="RHEA:20780"/>
        <dbReference type="ChEBI" id="CHEBI:30616"/>
        <dbReference type="ChEBI" id="CHEBI:58115"/>
        <dbReference type="ChEBI" id="CHEBI:58189"/>
        <dbReference type="ChEBI" id="CHEBI:456216"/>
        <dbReference type="EC" id="2.7.4.8"/>
    </reaction>
</comment>
<dbReference type="Pfam" id="PF00625">
    <property type="entry name" value="Guanylate_kin"/>
    <property type="match status" value="1"/>
</dbReference>
<dbReference type="Gene3D" id="3.30.63.10">
    <property type="entry name" value="Guanylate Kinase phosphate binding domain"/>
    <property type="match status" value="1"/>
</dbReference>
<accession>A0A1G4YC89</accession>
<keyword evidence="5 11" id="KW-0963">Cytoplasm</keyword>
<evidence type="ECO:0000256" key="10">
    <source>
        <dbReference type="ARBA" id="ARBA00030128"/>
    </source>
</evidence>
<dbReference type="SMART" id="SM00072">
    <property type="entry name" value="GuKc"/>
    <property type="match status" value="1"/>
</dbReference>
<evidence type="ECO:0000256" key="5">
    <source>
        <dbReference type="ARBA" id="ARBA00022490"/>
    </source>
</evidence>
<dbReference type="SUPFAM" id="SSF52540">
    <property type="entry name" value="P-loop containing nucleoside triphosphate hydrolases"/>
    <property type="match status" value="1"/>
</dbReference>
<dbReference type="FunFam" id="3.40.50.300:FF:000084">
    <property type="entry name" value="Guanylate kinase"/>
    <property type="match status" value="1"/>
</dbReference>
<comment type="subcellular location">
    <subcellularLocation>
        <location evidence="1 11">Cytoplasm</location>
    </subcellularLocation>
</comment>
<organism evidence="13 14">
    <name type="scientific">Kosakonia sacchari</name>
    <dbReference type="NCBI Taxonomy" id="1158459"/>
    <lineage>
        <taxon>Bacteria</taxon>
        <taxon>Pseudomonadati</taxon>
        <taxon>Pseudomonadota</taxon>
        <taxon>Gammaproteobacteria</taxon>
        <taxon>Enterobacterales</taxon>
        <taxon>Enterobacteriaceae</taxon>
        <taxon>Kosakonia</taxon>
    </lineage>
</organism>
<dbReference type="InterPro" id="IPR020590">
    <property type="entry name" value="Guanylate_kinase_CS"/>
</dbReference>
<proteinExistence type="inferred from homology"/>
<sequence length="244" mass="27410">MSNLAGKSVTKATSHSADVYNRHVCKFPFAIHIQKTLMAQGTLYIVSAPSGAGKSSLIQALLKTQPLYDTQVSVSHTTRAPRPGEVHGEHYFFVNHDEFKSMIGEDAFLEHAEVFGNYYGTSRAAIEQVLATGVDVFLDIDWQGAQQIRARMPQARSIFILPPSKLELDRRLRGRGQDSEEVITKRMAQAVAEMSHYAEYDYLIVNDDFDTALGDLKTIIRAERLRMSRQKQRHDALISKLLAD</sequence>
<evidence type="ECO:0000259" key="12">
    <source>
        <dbReference type="PROSITE" id="PS50052"/>
    </source>
</evidence>
<dbReference type="InterPro" id="IPR008145">
    <property type="entry name" value="GK/Ca_channel_bsu"/>
</dbReference>
<evidence type="ECO:0000256" key="8">
    <source>
        <dbReference type="ARBA" id="ARBA00022777"/>
    </source>
</evidence>
<dbReference type="EMBL" id="FMUI01000006">
    <property type="protein sequence ID" value="SCX51022.1"/>
    <property type="molecule type" value="Genomic_DNA"/>
</dbReference>
<dbReference type="Gene3D" id="3.40.50.300">
    <property type="entry name" value="P-loop containing nucleotide triphosphate hydrolases"/>
    <property type="match status" value="1"/>
</dbReference>
<evidence type="ECO:0000313" key="13">
    <source>
        <dbReference type="EMBL" id="SCX51022.1"/>
    </source>
</evidence>
<dbReference type="InterPro" id="IPR008144">
    <property type="entry name" value="Guanylate_kin-like_dom"/>
</dbReference>
<keyword evidence="9 11" id="KW-0067">ATP-binding</keyword>
<evidence type="ECO:0000313" key="14">
    <source>
        <dbReference type="Proteomes" id="UP000183569"/>
    </source>
</evidence>
<dbReference type="InterPro" id="IPR017665">
    <property type="entry name" value="Guanylate_kinase"/>
</dbReference>
<keyword evidence="8 11" id="KW-0418">Kinase</keyword>
<name>A0A1G4YC89_9ENTR</name>
<comment type="function">
    <text evidence="11">Essential for recycling GMP and indirectly, cGMP.</text>
</comment>